<dbReference type="EMBL" id="GAMD01000298">
    <property type="protein sequence ID" value="JAB01293.1"/>
    <property type="molecule type" value="mRNA"/>
</dbReference>
<accession>T1EB53</accession>
<protein>
    <submittedName>
        <fullName evidence="1">Uncharacterized protein</fullName>
    </submittedName>
</protein>
<reference evidence="1" key="1">
    <citation type="submission" date="2013-07" db="EMBL/GenBank/DDBJ databases">
        <title>Transcriptome sequencing and developmental regulation of gene expression in Anopheles aquasalis.</title>
        <authorList>
            <consortium name="Brazilian Malaria Network (MCT/CNPq/MS/SCTIE/DECIT/PRONEX 555648/2009-5) and Research Network on Bioactive Molecules from Arthropod Vectors (NAP-MOBIARVE"/>
            <consortium name="University of Sao Paulo)"/>
            <person name="Marinotti O."/>
            <person name="Ribeiro J.M.C."/>
            <person name="Costa-da-Silva A.L."/>
            <person name="Silva M.C.P."/>
            <person name="Lopes A.R."/>
            <person name="Barros M.S."/>
            <person name="Sa-Nunes A."/>
            <person name="Konjin B.B."/>
            <person name="Carvalho E."/>
            <person name="Suesdek L."/>
            <person name="Silva-Neto M.A.C."/>
            <person name="Capurro M.L."/>
        </authorList>
    </citation>
    <scope>NUCLEOTIDE SEQUENCE</scope>
    <source>
        <tissue evidence="1">Whole body</tissue>
    </source>
</reference>
<sequence>LCYVYDMHTTQHHVGERECARGIGSEGVSAAYMHTAINKRKIYCYCLLLPLRALLTQHPSESYTHTLHRAHTHTNRLKSSAIPIRHPCAPRTLPFDLYFYFSVLVARITWIKNRSYTMWHCNVPQPNPPPSAICLFILFPFWLCFAQ</sequence>
<evidence type="ECO:0000313" key="1">
    <source>
        <dbReference type="EMBL" id="JAB01293.1"/>
    </source>
</evidence>
<proteinExistence type="evidence at transcript level"/>
<feature type="non-terminal residue" evidence="1">
    <location>
        <position position="1"/>
    </location>
</feature>
<organism evidence="1">
    <name type="scientific">Anopheles aquasalis</name>
    <name type="common">Malaria mosquito</name>
    <dbReference type="NCBI Taxonomy" id="42839"/>
    <lineage>
        <taxon>Eukaryota</taxon>
        <taxon>Metazoa</taxon>
        <taxon>Ecdysozoa</taxon>
        <taxon>Arthropoda</taxon>
        <taxon>Hexapoda</taxon>
        <taxon>Insecta</taxon>
        <taxon>Pterygota</taxon>
        <taxon>Neoptera</taxon>
        <taxon>Endopterygota</taxon>
        <taxon>Diptera</taxon>
        <taxon>Nematocera</taxon>
        <taxon>Culicoidea</taxon>
        <taxon>Culicidae</taxon>
        <taxon>Anophelinae</taxon>
        <taxon>Anopheles</taxon>
    </lineage>
</organism>
<name>T1EB53_ANOAQ</name>
<dbReference type="AlphaFoldDB" id="T1EB53"/>